<gene>
    <name evidence="1" type="primary">Rpr-Y1</name>
</gene>
<reference evidence="1" key="1">
    <citation type="journal article" date="2016" name="BMC Genomics">
        <title>First report of Y-linked genes in the kissing bug Rhodnius prolixus.</title>
        <authorList>
            <person name="Koerich L.B."/>
            <person name="Dupim E.G."/>
            <person name="Faria L.L."/>
            <person name="Dias F.A."/>
            <person name="Dias A.F."/>
            <person name="Trindade G.S."/>
            <person name="Mesquita R.D."/>
            <person name="Carvalho A.B."/>
        </authorList>
    </citation>
    <scope>NUCLEOTIDE SEQUENCE</scope>
</reference>
<sequence length="174" mass="20032">PALGSLTAPFKFNLNWADTWFSTLACTPLEFSFSRFTINPPASEFSFTFLHQLSKGSIYFASVRTNSVRFATFFFFSHLLPLPSVLLDFLSSFVSAHFWSSNPFFFQLLLSLIFFLLHKIKFTSLRGALQMTDPPSTKKIIIYLYILVFVCINNHCLSLFHQTDGPSYYFLFNP</sequence>
<dbReference type="EMBL" id="KP244298">
    <property type="protein sequence ID" value="ALF45529.1"/>
    <property type="molecule type" value="mRNA"/>
</dbReference>
<feature type="non-terminal residue" evidence="1">
    <location>
        <position position="1"/>
    </location>
</feature>
<dbReference type="AlphaFoldDB" id="A0A141FNZ6"/>
<protein>
    <submittedName>
        <fullName evidence="1">Nonconserved Y1 linked protein</fullName>
    </submittedName>
</protein>
<accession>A0A141FNZ6</accession>
<organism evidence="1">
    <name type="scientific">Rhodnius prolixus</name>
    <name type="common">Triatomid bug</name>
    <dbReference type="NCBI Taxonomy" id="13249"/>
    <lineage>
        <taxon>Eukaryota</taxon>
        <taxon>Metazoa</taxon>
        <taxon>Ecdysozoa</taxon>
        <taxon>Arthropoda</taxon>
        <taxon>Hexapoda</taxon>
        <taxon>Insecta</taxon>
        <taxon>Pterygota</taxon>
        <taxon>Neoptera</taxon>
        <taxon>Paraneoptera</taxon>
        <taxon>Hemiptera</taxon>
        <taxon>Heteroptera</taxon>
        <taxon>Panheteroptera</taxon>
        <taxon>Cimicomorpha</taxon>
        <taxon>Reduviidae</taxon>
        <taxon>Triatominae</taxon>
        <taxon>Rhodnius</taxon>
    </lineage>
</organism>
<evidence type="ECO:0000313" key="1">
    <source>
        <dbReference type="EMBL" id="ALF45529.1"/>
    </source>
</evidence>
<name>A0A141FNZ6_RHOPR</name>
<proteinExistence type="evidence at transcript level"/>